<dbReference type="EMBL" id="PGGS01000144">
    <property type="protein sequence ID" value="PNH08128.1"/>
    <property type="molecule type" value="Genomic_DNA"/>
</dbReference>
<dbReference type="Proteomes" id="UP000236333">
    <property type="component" value="Unassembled WGS sequence"/>
</dbReference>
<proteinExistence type="predicted"/>
<sequence>QYRIIGSRWLSLAAPAAPLDISCLDPPELDPPKPSPRTAPLQRVMAASEAEPVKPVVVAGILLEVTPVEHVLKSLGLASQEELEAILAPSKEWPHHAYQDGWKMAHDAIRYDMDALRLAISKTKEMVDGGAALQAWQVKALQRATMEFWRFTRRHHDNEEEFIFPHMATRIQ</sequence>
<reference evidence="1 2" key="1">
    <citation type="journal article" date="2017" name="Mol. Biol. Evol.">
        <title>The 4-celled Tetrabaena socialis nuclear genome reveals the essential components for genetic control of cell number at the origin of multicellularity in the volvocine lineage.</title>
        <authorList>
            <person name="Featherston J."/>
            <person name="Arakaki Y."/>
            <person name="Hanschen E.R."/>
            <person name="Ferris P.J."/>
            <person name="Michod R.E."/>
            <person name="Olson B.J.S.C."/>
            <person name="Nozaki H."/>
            <person name="Durand P.M."/>
        </authorList>
    </citation>
    <scope>NUCLEOTIDE SEQUENCE [LARGE SCALE GENOMIC DNA]</scope>
    <source>
        <strain evidence="1 2">NIES-571</strain>
    </source>
</reference>
<evidence type="ECO:0000313" key="1">
    <source>
        <dbReference type="EMBL" id="PNH08128.1"/>
    </source>
</evidence>
<organism evidence="1 2">
    <name type="scientific">Tetrabaena socialis</name>
    <dbReference type="NCBI Taxonomy" id="47790"/>
    <lineage>
        <taxon>Eukaryota</taxon>
        <taxon>Viridiplantae</taxon>
        <taxon>Chlorophyta</taxon>
        <taxon>core chlorophytes</taxon>
        <taxon>Chlorophyceae</taxon>
        <taxon>CS clade</taxon>
        <taxon>Chlamydomonadales</taxon>
        <taxon>Tetrabaenaceae</taxon>
        <taxon>Tetrabaena</taxon>
    </lineage>
</organism>
<dbReference type="Gene3D" id="1.20.120.520">
    <property type="entry name" value="nmb1532 protein domain like"/>
    <property type="match status" value="1"/>
</dbReference>
<evidence type="ECO:0008006" key="3">
    <source>
        <dbReference type="Google" id="ProtNLM"/>
    </source>
</evidence>
<gene>
    <name evidence="1" type="ORF">TSOC_005360</name>
</gene>
<accession>A0A2J8A6I0</accession>
<evidence type="ECO:0000313" key="2">
    <source>
        <dbReference type="Proteomes" id="UP000236333"/>
    </source>
</evidence>
<keyword evidence="2" id="KW-1185">Reference proteome</keyword>
<comment type="caution">
    <text evidence="1">The sequence shown here is derived from an EMBL/GenBank/DDBJ whole genome shotgun (WGS) entry which is preliminary data.</text>
</comment>
<feature type="non-terminal residue" evidence="1">
    <location>
        <position position="172"/>
    </location>
</feature>
<protein>
    <recommendedName>
        <fullName evidence="3">Hemerythrin-like domain-containing protein</fullName>
    </recommendedName>
</protein>
<dbReference type="AlphaFoldDB" id="A0A2J8A6I0"/>
<name>A0A2J8A6I0_9CHLO</name>
<dbReference type="OrthoDB" id="527695at2759"/>
<feature type="non-terminal residue" evidence="1">
    <location>
        <position position="1"/>
    </location>
</feature>